<proteinExistence type="predicted"/>
<gene>
    <name evidence="1" type="ORF">C7B77_22465</name>
</gene>
<sequence>MKNMQILRNVLVVLGSIGSLSAIGLSFVSDAVANPIAKDRMQRVPTNILRGNLVPPSAAGGALSYPVFQTDCSKITVSLTNNGKVLASAQATGTYITNGCQFSLAYQNLNTVMRANSPNFQISASGGRAGDYIISGRDSLAQPLPSQFDLKVDKAYTGPK</sequence>
<keyword evidence="2" id="KW-1185">Reference proteome</keyword>
<protein>
    <submittedName>
        <fullName evidence="1">Uncharacterized protein</fullName>
    </submittedName>
</protein>
<comment type="caution">
    <text evidence="1">The sequence shown here is derived from an EMBL/GenBank/DDBJ whole genome shotgun (WGS) entry which is preliminary data.</text>
</comment>
<name>A0A2T1G0G3_9CYAN</name>
<dbReference type="RefSeq" id="WP_106310138.1">
    <property type="nucleotide sequence ID" value="NZ_PVWO01000386.1"/>
</dbReference>
<dbReference type="AlphaFoldDB" id="A0A2T1G0G3"/>
<evidence type="ECO:0000313" key="1">
    <source>
        <dbReference type="EMBL" id="PSB50717.1"/>
    </source>
</evidence>
<organism evidence="1 2">
    <name type="scientific">Chamaesiphon polymorphus CCALA 037</name>
    <dbReference type="NCBI Taxonomy" id="2107692"/>
    <lineage>
        <taxon>Bacteria</taxon>
        <taxon>Bacillati</taxon>
        <taxon>Cyanobacteriota</taxon>
        <taxon>Cyanophyceae</taxon>
        <taxon>Gomontiellales</taxon>
        <taxon>Chamaesiphonaceae</taxon>
        <taxon>Chamaesiphon</taxon>
    </lineage>
</organism>
<dbReference type="Proteomes" id="UP000238937">
    <property type="component" value="Unassembled WGS sequence"/>
</dbReference>
<evidence type="ECO:0000313" key="2">
    <source>
        <dbReference type="Proteomes" id="UP000238937"/>
    </source>
</evidence>
<dbReference type="EMBL" id="PVWO01000386">
    <property type="protein sequence ID" value="PSB50717.1"/>
    <property type="molecule type" value="Genomic_DNA"/>
</dbReference>
<reference evidence="1 2" key="1">
    <citation type="submission" date="2018-03" db="EMBL/GenBank/DDBJ databases">
        <title>The ancient ancestry and fast evolution of plastids.</title>
        <authorList>
            <person name="Moore K.R."/>
            <person name="Magnabosco C."/>
            <person name="Momper L."/>
            <person name="Gold D.A."/>
            <person name="Bosak T."/>
            <person name="Fournier G.P."/>
        </authorList>
    </citation>
    <scope>NUCLEOTIDE SEQUENCE [LARGE SCALE GENOMIC DNA]</scope>
    <source>
        <strain evidence="1 2">CCALA 037</strain>
    </source>
</reference>
<accession>A0A2T1G0G3</accession>